<keyword evidence="3" id="KW-0804">Transcription</keyword>
<feature type="compositionally biased region" description="Low complexity" evidence="4">
    <location>
        <begin position="232"/>
        <end position="245"/>
    </location>
</feature>
<accession>A0AAU9AP87</accession>
<dbReference type="KEGG" id="lem:LEN_1932"/>
<evidence type="ECO:0000256" key="2">
    <source>
        <dbReference type="ARBA" id="ARBA00023125"/>
    </source>
</evidence>
<keyword evidence="2" id="KW-0238">DNA-binding</keyword>
<dbReference type="Pfam" id="PF12833">
    <property type="entry name" value="HTH_18"/>
    <property type="match status" value="1"/>
</dbReference>
<evidence type="ECO:0000313" key="7">
    <source>
        <dbReference type="Proteomes" id="UP000218824"/>
    </source>
</evidence>
<dbReference type="Gene3D" id="1.10.10.60">
    <property type="entry name" value="Homeodomain-like"/>
    <property type="match status" value="1"/>
</dbReference>
<organism evidence="6 7">
    <name type="scientific">Lysobacter enzymogenes</name>
    <dbReference type="NCBI Taxonomy" id="69"/>
    <lineage>
        <taxon>Bacteria</taxon>
        <taxon>Pseudomonadati</taxon>
        <taxon>Pseudomonadota</taxon>
        <taxon>Gammaproteobacteria</taxon>
        <taxon>Lysobacterales</taxon>
        <taxon>Lysobacteraceae</taxon>
        <taxon>Lysobacter</taxon>
    </lineage>
</organism>
<reference evidence="6 7" key="1">
    <citation type="journal article" date="2017" name="DNA Res.">
        <title>Complete genome sequence and expression profile of the commercial lytic enzyme producer Lysobacter enzymogenes M497-1.</title>
        <authorList>
            <person name="Takami H."/>
            <person name="Toyoda A."/>
            <person name="Uchiyama I."/>
            <person name="Itoh T."/>
            <person name="Takaki Y."/>
            <person name="Arai W."/>
            <person name="Nishi S."/>
            <person name="Kawai M."/>
            <person name="Shinya K."/>
            <person name="Ikeda H."/>
        </authorList>
    </citation>
    <scope>NUCLEOTIDE SEQUENCE [LARGE SCALE GENOMIC DNA]</scope>
    <source>
        <strain evidence="6 7">M497-1</strain>
    </source>
</reference>
<evidence type="ECO:0000256" key="3">
    <source>
        <dbReference type="ARBA" id="ARBA00023163"/>
    </source>
</evidence>
<dbReference type="InterPro" id="IPR009057">
    <property type="entry name" value="Homeodomain-like_sf"/>
</dbReference>
<dbReference type="PANTHER" id="PTHR46796">
    <property type="entry name" value="HTH-TYPE TRANSCRIPTIONAL ACTIVATOR RHAS-RELATED"/>
    <property type="match status" value="1"/>
</dbReference>
<protein>
    <recommendedName>
        <fullName evidence="5">HTH araC/xylS-type domain-containing protein</fullName>
    </recommendedName>
</protein>
<dbReference type="GeneID" id="83063800"/>
<evidence type="ECO:0000256" key="4">
    <source>
        <dbReference type="SAM" id="MobiDB-lite"/>
    </source>
</evidence>
<keyword evidence="1" id="KW-0805">Transcription regulation</keyword>
<evidence type="ECO:0000256" key="1">
    <source>
        <dbReference type="ARBA" id="ARBA00023015"/>
    </source>
</evidence>
<dbReference type="InterPro" id="IPR050204">
    <property type="entry name" value="AraC_XylS_family_regulators"/>
</dbReference>
<gene>
    <name evidence="6" type="ORF">LEN_1932</name>
</gene>
<dbReference type="SUPFAM" id="SSF46689">
    <property type="entry name" value="Homeodomain-like"/>
    <property type="match status" value="1"/>
</dbReference>
<sequence length="270" mass="28692">MSQAYRTRHDRNAALATHRHREAYAALVLDGDYTESSLDGPLPCAPGTLVLHPPFHAHGDRFGRSGASAINLELSASLTPGVIADAGFAARAWRVHDLREAREVFERAPQRLGELLACAAPQAAAALPDWQGELLRRMAQDEREIAELARELGVSAEHASRALGRSFGMPPRALRRETRWRRALQLLGAPMALAEVAAAAGFADQSHLHRIVVAHAGCTPLQLRRELAKGRSPASADASAQPSGQGRAGSRGAGGAKIKCVQDSPAALAA</sequence>
<dbReference type="GO" id="GO:0003700">
    <property type="term" value="F:DNA-binding transcription factor activity"/>
    <property type="evidence" value="ECO:0007669"/>
    <property type="project" value="InterPro"/>
</dbReference>
<proteinExistence type="predicted"/>
<dbReference type="AlphaFoldDB" id="A0AAU9AP87"/>
<dbReference type="GO" id="GO:0043565">
    <property type="term" value="F:sequence-specific DNA binding"/>
    <property type="evidence" value="ECO:0007669"/>
    <property type="project" value="InterPro"/>
</dbReference>
<evidence type="ECO:0000313" key="6">
    <source>
        <dbReference type="EMBL" id="BAV97419.1"/>
    </source>
</evidence>
<dbReference type="SMART" id="SM00342">
    <property type="entry name" value="HTH_ARAC"/>
    <property type="match status" value="1"/>
</dbReference>
<feature type="domain" description="HTH araC/xylS-type" evidence="5">
    <location>
        <begin position="129"/>
        <end position="226"/>
    </location>
</feature>
<feature type="compositionally biased region" description="Gly residues" evidence="4">
    <location>
        <begin position="246"/>
        <end position="255"/>
    </location>
</feature>
<dbReference type="PROSITE" id="PS01124">
    <property type="entry name" value="HTH_ARAC_FAMILY_2"/>
    <property type="match status" value="1"/>
</dbReference>
<feature type="region of interest" description="Disordered" evidence="4">
    <location>
        <begin position="226"/>
        <end position="257"/>
    </location>
</feature>
<dbReference type="EMBL" id="AP014940">
    <property type="protein sequence ID" value="BAV97419.1"/>
    <property type="molecule type" value="Genomic_DNA"/>
</dbReference>
<dbReference type="InterPro" id="IPR018060">
    <property type="entry name" value="HTH_AraC"/>
</dbReference>
<evidence type="ECO:0000259" key="5">
    <source>
        <dbReference type="PROSITE" id="PS01124"/>
    </source>
</evidence>
<dbReference type="RefSeq" id="WP_096377580.1">
    <property type="nucleotide sequence ID" value="NZ_AP014940.1"/>
</dbReference>
<dbReference type="Proteomes" id="UP000218824">
    <property type="component" value="Chromosome"/>
</dbReference>
<name>A0AAU9AP87_LYSEN</name>